<dbReference type="InterPro" id="IPR016191">
    <property type="entry name" value="Ribonuclease/ribotoxin"/>
</dbReference>
<evidence type="ECO:0000256" key="3">
    <source>
        <dbReference type="SAM" id="MobiDB-lite"/>
    </source>
</evidence>
<dbReference type="EMBL" id="CAKLPY010000002">
    <property type="protein sequence ID" value="CAH0996660.1"/>
    <property type="molecule type" value="Genomic_DNA"/>
</dbReference>
<keyword evidence="1" id="KW-0540">Nuclease</keyword>
<comment type="caution">
    <text evidence="4">The sequence shown here is derived from an EMBL/GenBank/DDBJ whole genome shotgun (WGS) entry which is preliminary data.</text>
</comment>
<reference evidence="4" key="1">
    <citation type="submission" date="2021-12" db="EMBL/GenBank/DDBJ databases">
        <authorList>
            <person name="Rodrigo-Torres L."/>
            <person name="Arahal R. D."/>
            <person name="Lucena T."/>
        </authorList>
    </citation>
    <scope>NUCLEOTIDE SEQUENCE</scope>
    <source>
        <strain evidence="4">CECT 8858</strain>
    </source>
</reference>
<evidence type="ECO:0000256" key="2">
    <source>
        <dbReference type="ARBA" id="ARBA00022801"/>
    </source>
</evidence>
<name>A0ABN8EX54_9BACT</name>
<feature type="compositionally biased region" description="Basic and acidic residues" evidence="3">
    <location>
        <begin position="25"/>
        <end position="38"/>
    </location>
</feature>
<dbReference type="SUPFAM" id="SSF53933">
    <property type="entry name" value="Microbial ribonucleases"/>
    <property type="match status" value="1"/>
</dbReference>
<dbReference type="Pfam" id="PF00545">
    <property type="entry name" value="Ribonuclease"/>
    <property type="match status" value="1"/>
</dbReference>
<proteinExistence type="predicted"/>
<keyword evidence="5" id="KW-1185">Reference proteome</keyword>
<protein>
    <submittedName>
        <fullName evidence="4">Uncharacterized protein</fullName>
    </submittedName>
</protein>
<keyword evidence="2" id="KW-0378">Hydrolase</keyword>
<gene>
    <name evidence="4" type="ORF">EMA8858_02792</name>
</gene>
<evidence type="ECO:0000256" key="1">
    <source>
        <dbReference type="ARBA" id="ARBA00022722"/>
    </source>
</evidence>
<dbReference type="Proteomes" id="UP000837932">
    <property type="component" value="Unassembled WGS sequence"/>
</dbReference>
<feature type="region of interest" description="Disordered" evidence="3">
    <location>
        <begin position="1"/>
        <end position="38"/>
    </location>
</feature>
<dbReference type="Gene3D" id="3.10.450.30">
    <property type="entry name" value="Microbial ribonucleases"/>
    <property type="match status" value="1"/>
</dbReference>
<sequence>MTCRQAPKNETYKSPETIQNAVKSDVSEEKTKKKDYKNESKVPQKVLETLKYVRENGVAPNGYVGGRKFGNYEGLLPKKEANGRKINYQEWDVNPKIAGKNRGAERLITSSDGKAYFTKNHYKSFIEIP</sequence>
<accession>A0ABN8EX54</accession>
<evidence type="ECO:0000313" key="5">
    <source>
        <dbReference type="Proteomes" id="UP000837932"/>
    </source>
</evidence>
<dbReference type="InterPro" id="IPR000026">
    <property type="entry name" value="N1-like"/>
</dbReference>
<evidence type="ECO:0000313" key="4">
    <source>
        <dbReference type="EMBL" id="CAH0996660.1"/>
    </source>
</evidence>
<organism evidence="4 5">
    <name type="scientific">Emticicia aquatica</name>
    <dbReference type="NCBI Taxonomy" id="1681835"/>
    <lineage>
        <taxon>Bacteria</taxon>
        <taxon>Pseudomonadati</taxon>
        <taxon>Bacteroidota</taxon>
        <taxon>Cytophagia</taxon>
        <taxon>Cytophagales</taxon>
        <taxon>Leadbetterellaceae</taxon>
        <taxon>Emticicia</taxon>
    </lineage>
</organism>
<feature type="compositionally biased region" description="Polar residues" evidence="3">
    <location>
        <begin position="12"/>
        <end position="22"/>
    </location>
</feature>